<gene>
    <name evidence="1" type="ORF">QFC21_005574</name>
</gene>
<evidence type="ECO:0000313" key="1">
    <source>
        <dbReference type="EMBL" id="KAJ9095702.1"/>
    </source>
</evidence>
<dbReference type="EMBL" id="JASBWT010000021">
    <property type="protein sequence ID" value="KAJ9095702.1"/>
    <property type="molecule type" value="Genomic_DNA"/>
</dbReference>
<name>A0ACC2VAW0_9TREE</name>
<reference evidence="1" key="1">
    <citation type="submission" date="2023-04" db="EMBL/GenBank/DDBJ databases">
        <title>Draft Genome sequencing of Naganishia species isolated from polar environments using Oxford Nanopore Technology.</title>
        <authorList>
            <person name="Leo P."/>
            <person name="Venkateswaran K."/>
        </authorList>
    </citation>
    <scope>NUCLEOTIDE SEQUENCE</scope>
    <source>
        <strain evidence="1">MNA-CCFEE 5423</strain>
    </source>
</reference>
<comment type="caution">
    <text evidence="1">The sequence shown here is derived from an EMBL/GenBank/DDBJ whole genome shotgun (WGS) entry which is preliminary data.</text>
</comment>
<proteinExistence type="predicted"/>
<sequence length="458" mass="47600">MLPIPSSRIRTLLAATTVALCSGTNYVFSAYAPQLASRCGLSSTQLNLVGIAGNLGVYTSGPVWGVFIDRGGPRGVLCWAAVLIALGYGGIRAVYIHASATANNASTKPLKASTQTVALLCFCMLATGFAASAGLNASLNTVARSFPAHQRATASGITLAGFGLSAFLFSTLAHAVFPGRTEGFLALLAVGTAVGMCVGVVGVRTVPVEDEDEDEAEEGYVRVDQEEGGYADFDTPAGGPEPSVRTSLEANYLAHPHHRSHTHLQLHEEVPLTVSRSRSTDVLRSSVDLVPARLRPSLEHLHPSGEALLEAPPASCGAEKQFGGVADGQVSGKQLFMSPDFWVIVSILTLLSGTGLMYINNVGSVVLALANAPSAANGGVNTLKIAKVQATQVSVVSIWNCLGRIIMGQNAYTEAEQNWGIVSLAPGLGGNVANLIFGKVYDSNVVSSDQDATLPPSV</sequence>
<organism evidence="1 2">
    <name type="scientific">Naganishia friedmannii</name>
    <dbReference type="NCBI Taxonomy" id="89922"/>
    <lineage>
        <taxon>Eukaryota</taxon>
        <taxon>Fungi</taxon>
        <taxon>Dikarya</taxon>
        <taxon>Basidiomycota</taxon>
        <taxon>Agaricomycotina</taxon>
        <taxon>Tremellomycetes</taxon>
        <taxon>Filobasidiales</taxon>
        <taxon>Filobasidiaceae</taxon>
        <taxon>Naganishia</taxon>
    </lineage>
</organism>
<accession>A0ACC2VAW0</accession>
<keyword evidence="2" id="KW-1185">Reference proteome</keyword>
<protein>
    <submittedName>
        <fullName evidence="1">Uncharacterized protein</fullName>
    </submittedName>
</protein>
<evidence type="ECO:0000313" key="2">
    <source>
        <dbReference type="Proteomes" id="UP001227268"/>
    </source>
</evidence>
<dbReference type="Proteomes" id="UP001227268">
    <property type="component" value="Unassembled WGS sequence"/>
</dbReference>